<reference evidence="2" key="2">
    <citation type="submission" date="2022-01" db="EMBL/GenBank/DDBJ databases">
        <authorList>
            <person name="Yamashiro T."/>
            <person name="Shiraishi A."/>
            <person name="Satake H."/>
            <person name="Nakayama K."/>
        </authorList>
    </citation>
    <scope>NUCLEOTIDE SEQUENCE</scope>
</reference>
<proteinExistence type="predicted"/>
<evidence type="ECO:0000313" key="2">
    <source>
        <dbReference type="EMBL" id="GJS95652.1"/>
    </source>
</evidence>
<evidence type="ECO:0000256" key="1">
    <source>
        <dbReference type="SAM" id="MobiDB-lite"/>
    </source>
</evidence>
<dbReference type="Proteomes" id="UP001151760">
    <property type="component" value="Unassembled WGS sequence"/>
</dbReference>
<dbReference type="EMBL" id="BQNB010011826">
    <property type="protein sequence ID" value="GJS95652.1"/>
    <property type="molecule type" value="Genomic_DNA"/>
</dbReference>
<comment type="caution">
    <text evidence="2">The sequence shown here is derived from an EMBL/GenBank/DDBJ whole genome shotgun (WGS) entry which is preliminary data.</text>
</comment>
<feature type="region of interest" description="Disordered" evidence="1">
    <location>
        <begin position="1"/>
        <end position="47"/>
    </location>
</feature>
<gene>
    <name evidence="2" type="ORF">Tco_0802620</name>
</gene>
<keyword evidence="3" id="KW-1185">Reference proteome</keyword>
<accession>A0ABQ5A3F4</accession>
<reference evidence="2" key="1">
    <citation type="journal article" date="2022" name="Int. J. Mol. Sci.">
        <title>Draft Genome of Tanacetum Coccineum: Genomic Comparison of Closely Related Tanacetum-Family Plants.</title>
        <authorList>
            <person name="Yamashiro T."/>
            <person name="Shiraishi A."/>
            <person name="Nakayama K."/>
            <person name="Satake H."/>
        </authorList>
    </citation>
    <scope>NUCLEOTIDE SEQUENCE</scope>
</reference>
<evidence type="ECO:0000313" key="3">
    <source>
        <dbReference type="Proteomes" id="UP001151760"/>
    </source>
</evidence>
<feature type="compositionally biased region" description="Polar residues" evidence="1">
    <location>
        <begin position="26"/>
        <end position="36"/>
    </location>
</feature>
<organism evidence="2 3">
    <name type="scientific">Tanacetum coccineum</name>
    <dbReference type="NCBI Taxonomy" id="301880"/>
    <lineage>
        <taxon>Eukaryota</taxon>
        <taxon>Viridiplantae</taxon>
        <taxon>Streptophyta</taxon>
        <taxon>Embryophyta</taxon>
        <taxon>Tracheophyta</taxon>
        <taxon>Spermatophyta</taxon>
        <taxon>Magnoliopsida</taxon>
        <taxon>eudicotyledons</taxon>
        <taxon>Gunneridae</taxon>
        <taxon>Pentapetalae</taxon>
        <taxon>asterids</taxon>
        <taxon>campanulids</taxon>
        <taxon>Asterales</taxon>
        <taxon>Asteraceae</taxon>
        <taxon>Asteroideae</taxon>
        <taxon>Anthemideae</taxon>
        <taxon>Anthemidinae</taxon>
        <taxon>Tanacetum</taxon>
    </lineage>
</organism>
<sequence>MSGTNDENPPPPPPQKKKEKQKLQQTISQKSNNNGISHEASMYDNPCKYHHEYPQSYFPQKSKTMPKPRDTAFDKGHSTIKTYFPDFPQTQLRKPRPKDYSFKEWLKIKLGHINVSKPIRNEVLNEWVKDSFAVEVDFGKTLDGPYSRRFDEYKEKVDNEIEQLANEYDLRVGRKRYALDDV</sequence>
<protein>
    <submittedName>
        <fullName evidence="2">Uncharacterized protein</fullName>
    </submittedName>
</protein>
<name>A0ABQ5A3F4_9ASTR</name>